<accession>F4SDU5</accession>
<evidence type="ECO:0000313" key="1">
    <source>
        <dbReference type="EMBL" id="EGF97181.1"/>
    </source>
</evidence>
<keyword evidence="2" id="KW-1185">Reference proteome</keyword>
<dbReference type="RefSeq" id="XP_007419549.1">
    <property type="nucleotide sequence ID" value="XM_007419487.1"/>
</dbReference>
<evidence type="ECO:0000313" key="2">
    <source>
        <dbReference type="Proteomes" id="UP000001072"/>
    </source>
</evidence>
<dbReference type="InParanoid" id="F4SDU5"/>
<sequence length="140" mass="15567">MAHVWARLDLYKVCESEDDNDIFALYHGWNFSLVIGSVRKGSLAMWMSTSWGSETRSANRGGKCERFHLSQSTSDCFVCIAPPGRCLSDVVSQLWDTSQCCENGGALAPCASREAFAARSSHDIGIEYNAVSACSRWWTW</sequence>
<dbReference type="GeneID" id="18925377"/>
<dbReference type="Proteomes" id="UP000001072">
    <property type="component" value="Unassembled WGS sequence"/>
</dbReference>
<gene>
    <name evidence="1" type="ORF">MELLADRAFT_114530</name>
</gene>
<dbReference type="EMBL" id="GL883296">
    <property type="protein sequence ID" value="EGF97181.1"/>
    <property type="molecule type" value="Genomic_DNA"/>
</dbReference>
<protein>
    <submittedName>
        <fullName evidence="1">Uncharacterized protein</fullName>
    </submittedName>
</protein>
<dbReference type="HOGENOM" id="CLU_1835607_0_0_1"/>
<proteinExistence type="predicted"/>
<reference evidence="2" key="1">
    <citation type="journal article" date="2011" name="Proc. Natl. Acad. Sci. U.S.A.">
        <title>Obligate biotrophy features unraveled by the genomic analysis of rust fungi.</title>
        <authorList>
            <person name="Duplessis S."/>
            <person name="Cuomo C.A."/>
            <person name="Lin Y.-C."/>
            <person name="Aerts A."/>
            <person name="Tisserant E."/>
            <person name="Veneault-Fourrey C."/>
            <person name="Joly D.L."/>
            <person name="Hacquard S."/>
            <person name="Amselem J."/>
            <person name="Cantarel B.L."/>
            <person name="Chiu R."/>
            <person name="Coutinho P.M."/>
            <person name="Feau N."/>
            <person name="Field M."/>
            <person name="Frey P."/>
            <person name="Gelhaye E."/>
            <person name="Goldberg J."/>
            <person name="Grabherr M.G."/>
            <person name="Kodira C.D."/>
            <person name="Kohler A."/>
            <person name="Kuees U."/>
            <person name="Lindquist E.A."/>
            <person name="Lucas S.M."/>
            <person name="Mago R."/>
            <person name="Mauceli E."/>
            <person name="Morin E."/>
            <person name="Murat C."/>
            <person name="Pangilinan J.L."/>
            <person name="Park R."/>
            <person name="Pearson M."/>
            <person name="Quesneville H."/>
            <person name="Rouhier N."/>
            <person name="Sakthikumar S."/>
            <person name="Salamov A.A."/>
            <person name="Schmutz J."/>
            <person name="Selles B."/>
            <person name="Shapiro H."/>
            <person name="Tanguay P."/>
            <person name="Tuskan G.A."/>
            <person name="Henrissat B."/>
            <person name="Van de Peer Y."/>
            <person name="Rouze P."/>
            <person name="Ellis J.G."/>
            <person name="Dodds P.N."/>
            <person name="Schein J.E."/>
            <person name="Zhong S."/>
            <person name="Hamelin R.C."/>
            <person name="Grigoriev I.V."/>
            <person name="Szabo L.J."/>
            <person name="Martin F."/>
        </authorList>
    </citation>
    <scope>NUCLEOTIDE SEQUENCE [LARGE SCALE GENOMIC DNA]</scope>
    <source>
        <strain evidence="2">98AG31 / pathotype 3-4-7</strain>
    </source>
</reference>
<dbReference type="VEuPathDB" id="FungiDB:MELLADRAFT_114530"/>
<dbReference type="KEGG" id="mlr:MELLADRAFT_114530"/>
<dbReference type="AlphaFoldDB" id="F4SDU5"/>
<name>F4SDU5_MELLP</name>
<organism evidence="2">
    <name type="scientific">Melampsora larici-populina (strain 98AG31 / pathotype 3-4-7)</name>
    <name type="common">Poplar leaf rust fungus</name>
    <dbReference type="NCBI Taxonomy" id="747676"/>
    <lineage>
        <taxon>Eukaryota</taxon>
        <taxon>Fungi</taxon>
        <taxon>Dikarya</taxon>
        <taxon>Basidiomycota</taxon>
        <taxon>Pucciniomycotina</taxon>
        <taxon>Pucciniomycetes</taxon>
        <taxon>Pucciniales</taxon>
        <taxon>Melampsoraceae</taxon>
        <taxon>Melampsora</taxon>
    </lineage>
</organism>